<protein>
    <submittedName>
        <fullName evidence="1">Ciliary microtubule inner protein 1</fullName>
    </submittedName>
</protein>
<reference evidence="1" key="2">
    <citation type="submission" date="2025-08" db="UniProtKB">
        <authorList>
            <consortium name="Ensembl"/>
        </authorList>
    </citation>
    <scope>IDENTIFICATION</scope>
</reference>
<dbReference type="InterPro" id="IPR020339">
    <property type="entry name" value="C20orf85-like"/>
</dbReference>
<dbReference type="Pfam" id="PF14945">
    <property type="entry name" value="LLC1"/>
    <property type="match status" value="1"/>
</dbReference>
<keyword evidence="2" id="KW-1185">Reference proteome</keyword>
<reference evidence="1" key="1">
    <citation type="submission" date="2015-11" db="EMBL/GenBank/DDBJ databases">
        <authorList>
            <consortium name="International Coturnix japonica Genome Analysis Consortium"/>
            <person name="Warren W."/>
            <person name="Burt D.W."/>
            <person name="Antin P.B."/>
            <person name="Lanford R."/>
            <person name="Gros J."/>
            <person name="Wilson R.K."/>
        </authorList>
    </citation>
    <scope>NUCLEOTIDE SEQUENCE [LARGE SCALE GENOMIC DNA]</scope>
</reference>
<dbReference type="PANTHER" id="PTHR31909">
    <property type="entry name" value="CHROMOSOME 20 ORF85 FAMILY MEMBER"/>
    <property type="match status" value="1"/>
</dbReference>
<dbReference type="AlphaFoldDB" id="A0A8C2T4G9"/>
<proteinExistence type="predicted"/>
<dbReference type="Proteomes" id="UP000694412">
    <property type="component" value="Chromosome 20"/>
</dbReference>
<accession>A0A8C2T4G9</accession>
<dbReference type="PANTHER" id="PTHR31909:SF3">
    <property type="entry name" value="SIMILAR TO PROTEIN C20ORF85 HOMOLOG"/>
    <property type="match status" value="1"/>
</dbReference>
<evidence type="ECO:0000313" key="1">
    <source>
        <dbReference type="Ensembl" id="ENSCJPP00005007976.1"/>
    </source>
</evidence>
<sequence>MCCSEGWCSVLCFLSLGSLVYTFRMWPSRSPHTFLFFRKRAVETELETAKRWIHKWGFLKTLIEEEKKERAKAKAKPKIELPEHLRIRPVTPVEKYIKVHPSPPFPKTSQGLIGWRSAVPELQIERFQVQSTKGTFFKSLNWPPEPSD</sequence>
<evidence type="ECO:0000313" key="2">
    <source>
        <dbReference type="Proteomes" id="UP000694412"/>
    </source>
</evidence>
<gene>
    <name evidence="1" type="primary">CIMIP1</name>
</gene>
<reference evidence="1" key="3">
    <citation type="submission" date="2025-09" db="UniProtKB">
        <authorList>
            <consortium name="Ensembl"/>
        </authorList>
    </citation>
    <scope>IDENTIFICATION</scope>
</reference>
<dbReference type="GO" id="GO:0005929">
    <property type="term" value="C:cilium"/>
    <property type="evidence" value="ECO:0007669"/>
    <property type="project" value="Ensembl"/>
</dbReference>
<dbReference type="GeneTree" id="ENSGT00940000154459"/>
<name>A0A8C2T4G9_COTJA</name>
<dbReference type="Ensembl" id="ENSCJPT00005012214.1">
    <property type="protein sequence ID" value="ENSCJPP00005007976.1"/>
    <property type="gene ID" value="ENSCJPG00005007228.1"/>
</dbReference>
<organism evidence="1 2">
    <name type="scientific">Coturnix japonica</name>
    <name type="common">Japanese quail</name>
    <name type="synonym">Coturnix coturnix japonica</name>
    <dbReference type="NCBI Taxonomy" id="93934"/>
    <lineage>
        <taxon>Eukaryota</taxon>
        <taxon>Metazoa</taxon>
        <taxon>Chordata</taxon>
        <taxon>Craniata</taxon>
        <taxon>Vertebrata</taxon>
        <taxon>Euteleostomi</taxon>
        <taxon>Archelosauria</taxon>
        <taxon>Archosauria</taxon>
        <taxon>Dinosauria</taxon>
        <taxon>Saurischia</taxon>
        <taxon>Theropoda</taxon>
        <taxon>Coelurosauria</taxon>
        <taxon>Aves</taxon>
        <taxon>Neognathae</taxon>
        <taxon>Galloanserae</taxon>
        <taxon>Galliformes</taxon>
        <taxon>Phasianidae</taxon>
        <taxon>Perdicinae</taxon>
        <taxon>Coturnix</taxon>
    </lineage>
</organism>